<dbReference type="Proteomes" id="UP001432027">
    <property type="component" value="Unassembled WGS sequence"/>
</dbReference>
<gene>
    <name evidence="2" type="ORF">PENTCL1PPCAC_9755</name>
</gene>
<evidence type="ECO:0000313" key="2">
    <source>
        <dbReference type="EMBL" id="GMS87580.1"/>
    </source>
</evidence>
<organism evidence="2 3">
    <name type="scientific">Pristionchus entomophagus</name>
    <dbReference type="NCBI Taxonomy" id="358040"/>
    <lineage>
        <taxon>Eukaryota</taxon>
        <taxon>Metazoa</taxon>
        <taxon>Ecdysozoa</taxon>
        <taxon>Nematoda</taxon>
        <taxon>Chromadorea</taxon>
        <taxon>Rhabditida</taxon>
        <taxon>Rhabditina</taxon>
        <taxon>Diplogasteromorpha</taxon>
        <taxon>Diplogasteroidea</taxon>
        <taxon>Neodiplogasteridae</taxon>
        <taxon>Pristionchus</taxon>
    </lineage>
</organism>
<feature type="compositionally biased region" description="Low complexity" evidence="1">
    <location>
        <begin position="97"/>
        <end position="108"/>
    </location>
</feature>
<reference evidence="2" key="1">
    <citation type="submission" date="2023-10" db="EMBL/GenBank/DDBJ databases">
        <title>Genome assembly of Pristionchus species.</title>
        <authorList>
            <person name="Yoshida K."/>
            <person name="Sommer R.J."/>
        </authorList>
    </citation>
    <scope>NUCLEOTIDE SEQUENCE</scope>
    <source>
        <strain evidence="2">RS0144</strain>
    </source>
</reference>
<dbReference type="GO" id="GO:0003924">
    <property type="term" value="F:GTPase activity"/>
    <property type="evidence" value="ECO:0007669"/>
    <property type="project" value="InterPro"/>
</dbReference>
<dbReference type="InterPro" id="IPR001806">
    <property type="entry name" value="Small_GTPase"/>
</dbReference>
<evidence type="ECO:0000256" key="1">
    <source>
        <dbReference type="SAM" id="MobiDB-lite"/>
    </source>
</evidence>
<dbReference type="PRINTS" id="PR00449">
    <property type="entry name" value="RASTRNSFRMNG"/>
</dbReference>
<feature type="region of interest" description="Disordered" evidence="1">
    <location>
        <begin position="97"/>
        <end position="128"/>
    </location>
</feature>
<evidence type="ECO:0008006" key="4">
    <source>
        <dbReference type="Google" id="ProtNLM"/>
    </source>
</evidence>
<dbReference type="AlphaFoldDB" id="A0AAV5SXU2"/>
<accession>A0AAV5SXU2</accession>
<comment type="caution">
    <text evidence="2">The sequence shown here is derived from an EMBL/GenBank/DDBJ whole genome shotgun (WGS) entry which is preliminary data.</text>
</comment>
<dbReference type="GO" id="GO:0005525">
    <property type="term" value="F:GTP binding"/>
    <property type="evidence" value="ECO:0007669"/>
    <property type="project" value="InterPro"/>
</dbReference>
<dbReference type="InterPro" id="IPR027417">
    <property type="entry name" value="P-loop_NTPase"/>
</dbReference>
<sequence>SIFLQLVIVEDGAVGKTCLIQLFLTDQFLSEYVPTIVYNNTKGIEVDGKHMTTTVSDRSLIRTLASSSCASPSICHKHWRTLTRSGHLRIFANIEDSSISSESSDRSSWQQERYSKRPQAVHRTAIEE</sequence>
<evidence type="ECO:0000313" key="3">
    <source>
        <dbReference type="Proteomes" id="UP001432027"/>
    </source>
</evidence>
<dbReference type="EMBL" id="BTSX01000003">
    <property type="protein sequence ID" value="GMS87580.1"/>
    <property type="molecule type" value="Genomic_DNA"/>
</dbReference>
<dbReference type="Pfam" id="PF00071">
    <property type="entry name" value="Ras"/>
    <property type="match status" value="1"/>
</dbReference>
<proteinExistence type="predicted"/>
<dbReference type="SUPFAM" id="SSF52540">
    <property type="entry name" value="P-loop containing nucleoside triphosphate hydrolases"/>
    <property type="match status" value="1"/>
</dbReference>
<name>A0AAV5SXU2_9BILA</name>
<protein>
    <recommendedName>
        <fullName evidence="4">ADP ribosylation factor</fullName>
    </recommendedName>
</protein>
<feature type="non-terminal residue" evidence="2">
    <location>
        <position position="1"/>
    </location>
</feature>
<keyword evidence="3" id="KW-1185">Reference proteome</keyword>
<dbReference type="Gene3D" id="3.40.50.300">
    <property type="entry name" value="P-loop containing nucleotide triphosphate hydrolases"/>
    <property type="match status" value="1"/>
</dbReference>